<dbReference type="Proteomes" id="UP000831796">
    <property type="component" value="Chromosome"/>
</dbReference>
<dbReference type="AlphaFoldDB" id="A0A8T9Q8V9"/>
<dbReference type="InterPro" id="IPR009282">
    <property type="entry name" value="DUF937"/>
</dbReference>
<organism evidence="2 3">
    <name type="scientific">Hymenobacter cellulosilyticus</name>
    <dbReference type="NCBI Taxonomy" id="2932248"/>
    <lineage>
        <taxon>Bacteria</taxon>
        <taxon>Pseudomonadati</taxon>
        <taxon>Bacteroidota</taxon>
        <taxon>Cytophagia</taxon>
        <taxon>Cytophagales</taxon>
        <taxon>Hymenobacteraceae</taxon>
        <taxon>Hymenobacter</taxon>
    </lineage>
</organism>
<name>A0A8T9Q8V9_9BACT</name>
<dbReference type="KEGG" id="hcu:MUN79_08795"/>
<keyword evidence="3" id="KW-1185">Reference proteome</keyword>
<proteinExistence type="predicted"/>
<dbReference type="Gene3D" id="3.30.1330.60">
    <property type="entry name" value="OmpA-like domain"/>
    <property type="match status" value="1"/>
</dbReference>
<protein>
    <submittedName>
        <fullName evidence="2">DUF937 domain-containing protein</fullName>
    </submittedName>
</protein>
<dbReference type="RefSeq" id="WP_244677321.1">
    <property type="nucleotide sequence ID" value="NZ_CP095046.1"/>
</dbReference>
<dbReference type="InterPro" id="IPR036737">
    <property type="entry name" value="OmpA-like_sf"/>
</dbReference>
<accession>A0A8T9Q8V9</accession>
<reference evidence="2" key="1">
    <citation type="submission" date="2022-04" db="EMBL/GenBank/DDBJ databases">
        <title>Hymenobacter sp. isolated from the air.</title>
        <authorList>
            <person name="Won M."/>
            <person name="Lee C.-M."/>
            <person name="Woen H.-Y."/>
            <person name="Kwon S.-W."/>
        </authorList>
    </citation>
    <scope>NUCLEOTIDE SEQUENCE</scope>
    <source>
        <strain evidence="2">5116S-3</strain>
    </source>
</reference>
<feature type="region of interest" description="Disordered" evidence="1">
    <location>
        <begin position="169"/>
        <end position="192"/>
    </location>
</feature>
<evidence type="ECO:0000313" key="2">
    <source>
        <dbReference type="EMBL" id="UOQ73977.1"/>
    </source>
</evidence>
<dbReference type="EMBL" id="CP095046">
    <property type="protein sequence ID" value="UOQ73977.1"/>
    <property type="molecule type" value="Genomic_DNA"/>
</dbReference>
<sequence>MLQAKTVAEAVNQLFTEEQLRHLSPIAGQNSAVVKHALNELVSLVIRSLQDRISRPNGEEALWTLTQQAHANGTLAQLRACELDLTQGRGTGLMQGLLGETYQTTIQRISGAASLSEAATTTLLEVAVAAVLGTLGEHAADQQLTASQLCQWLLVQPRVINVAQAPEPPLAKPASAADSSSTEPTATIEPEPLQRFTVAGAGTWEKVGGGITFTPGSAGSQPAKREKLPVAAWLLTLPLAVLSYLGGQYLLRPAESVVRAETQSPVGTPAVPVSNVVPSTRSAPPKPAAPTTEEFQAGHYDPDTDTYIYHTGQPLVLTLPDGSRQRVGTNSTEYQLYRLLADPIQAVESSASPAALLNMDRVYFTPGRATLTAESQEQLRNVAAILRAFPRAQVRIGAIRIPPATSKPIRS</sequence>
<evidence type="ECO:0000313" key="3">
    <source>
        <dbReference type="Proteomes" id="UP000831796"/>
    </source>
</evidence>
<evidence type="ECO:0000256" key="1">
    <source>
        <dbReference type="SAM" id="MobiDB-lite"/>
    </source>
</evidence>
<feature type="region of interest" description="Disordered" evidence="1">
    <location>
        <begin position="269"/>
        <end position="295"/>
    </location>
</feature>
<gene>
    <name evidence="2" type="ORF">MUN79_08795</name>
</gene>
<dbReference type="Pfam" id="PF06078">
    <property type="entry name" value="DUF937"/>
    <property type="match status" value="1"/>
</dbReference>